<keyword evidence="10" id="KW-1185">Reference proteome</keyword>
<dbReference type="PANTHER" id="PTHR45710:SF31">
    <property type="entry name" value="EARLY ACTIVATION ANTIGEN CD69"/>
    <property type="match status" value="1"/>
</dbReference>
<dbReference type="Ensembl" id="ENSOGAT00000015640.2">
    <property type="protein sequence ID" value="ENSOGAP00000014006.2"/>
    <property type="gene ID" value="ENSOGAG00000015635.2"/>
</dbReference>
<dbReference type="GO" id="GO:0072678">
    <property type="term" value="P:T cell migration"/>
    <property type="evidence" value="ECO:0007669"/>
    <property type="project" value="Ensembl"/>
</dbReference>
<dbReference type="Proteomes" id="UP000005225">
    <property type="component" value="Unassembled WGS sequence"/>
</dbReference>
<dbReference type="InterPro" id="IPR033992">
    <property type="entry name" value="NKR-like_CTLD"/>
</dbReference>
<comment type="subcellular location">
    <subcellularLocation>
        <location evidence="1">Cell membrane</location>
        <topology evidence="1">Single-pass type II membrane protein</topology>
    </subcellularLocation>
</comment>
<dbReference type="GO" id="GO:2000405">
    <property type="term" value="P:negative regulation of T cell migration"/>
    <property type="evidence" value="ECO:0007669"/>
    <property type="project" value="Ensembl"/>
</dbReference>
<reference evidence="9" key="3">
    <citation type="submission" date="2025-09" db="UniProtKB">
        <authorList>
            <consortium name="Ensembl"/>
        </authorList>
    </citation>
    <scope>IDENTIFICATION</scope>
</reference>
<evidence type="ECO:0000313" key="9">
    <source>
        <dbReference type="Ensembl" id="ENSOGAP00000014006.2"/>
    </source>
</evidence>
<dbReference type="InParanoid" id="H0XDQ1"/>
<dbReference type="SUPFAM" id="SSF56436">
    <property type="entry name" value="C-type lectin-like"/>
    <property type="match status" value="1"/>
</dbReference>
<dbReference type="PROSITE" id="PS50041">
    <property type="entry name" value="C_TYPE_LECTIN_2"/>
    <property type="match status" value="1"/>
</dbReference>
<evidence type="ECO:0000256" key="4">
    <source>
        <dbReference type="ARBA" id="ARBA00022968"/>
    </source>
</evidence>
<keyword evidence="7" id="KW-1133">Transmembrane helix</keyword>
<dbReference type="Pfam" id="PF00059">
    <property type="entry name" value="Lectin_C"/>
    <property type="match status" value="1"/>
</dbReference>
<dbReference type="CDD" id="cd03593">
    <property type="entry name" value="CLECT_NK_receptors_like"/>
    <property type="match status" value="1"/>
</dbReference>
<dbReference type="GO" id="GO:2000329">
    <property type="term" value="P:negative regulation of T-helper 17 cell lineage commitment"/>
    <property type="evidence" value="ECO:0007669"/>
    <property type="project" value="Ensembl"/>
</dbReference>
<keyword evidence="5 7" id="KW-0472">Membrane</keyword>
<dbReference type="HOGENOM" id="CLU_049894_8_4_1"/>
<dbReference type="AlphaFoldDB" id="H0XDQ1"/>
<dbReference type="SMART" id="SM00034">
    <property type="entry name" value="CLECT"/>
    <property type="match status" value="1"/>
</dbReference>
<dbReference type="GO" id="GO:0042802">
    <property type="term" value="F:identical protein binding"/>
    <property type="evidence" value="ECO:0007669"/>
    <property type="project" value="Ensembl"/>
</dbReference>
<protein>
    <submittedName>
        <fullName evidence="9">CD69 molecule</fullName>
    </submittedName>
</protein>
<feature type="region of interest" description="Disordered" evidence="6">
    <location>
        <begin position="1"/>
        <end position="20"/>
    </location>
</feature>
<keyword evidence="3" id="KW-0430">Lectin</keyword>
<feature type="compositionally biased region" description="Polar residues" evidence="6">
    <location>
        <begin position="1"/>
        <end position="15"/>
    </location>
</feature>
<dbReference type="GO" id="GO:0030246">
    <property type="term" value="F:carbohydrate binding"/>
    <property type="evidence" value="ECO:0007669"/>
    <property type="project" value="UniProtKB-KW"/>
</dbReference>
<evidence type="ECO:0000256" key="6">
    <source>
        <dbReference type="SAM" id="MobiDB-lite"/>
    </source>
</evidence>
<dbReference type="FunCoup" id="H0XDQ1">
    <property type="interactions" value="127"/>
</dbReference>
<name>H0XDQ1_OTOGA</name>
<sequence>MNSENGFVTENSSSVHLERGQNDNAPSVHFQTHHEGSLGVPIPCAVMSVVFITILVITLIALSVGQYNCPGQYELGMPLDSPVSLCSADWVGYQGKCYLFSAKTENWMSAYMACNKHGATLAVIDSEKDMIFLKRYAGGNEHWIGLRYEANQTWKWSNGREFSNWFNFAKSENCAFLNSTEVSSTDCEKELHWICSKPSP</sequence>
<dbReference type="STRING" id="30611.ENSOGAP00000014006"/>
<dbReference type="GO" id="GO:0032991">
    <property type="term" value="C:protein-containing complex"/>
    <property type="evidence" value="ECO:0007669"/>
    <property type="project" value="Ensembl"/>
</dbReference>
<proteinExistence type="predicted"/>
<dbReference type="GO" id="GO:0071466">
    <property type="term" value="P:cellular response to xenobiotic stimulus"/>
    <property type="evidence" value="ECO:0007669"/>
    <property type="project" value="Ensembl"/>
</dbReference>
<dbReference type="InterPro" id="IPR016187">
    <property type="entry name" value="CTDL_fold"/>
</dbReference>
<dbReference type="PANTHER" id="PTHR45710">
    <property type="entry name" value="C-TYPE LECTIN DOMAIN-CONTAINING PROTEIN 180"/>
    <property type="match status" value="1"/>
</dbReference>
<dbReference type="EMBL" id="AAQR03185333">
    <property type="status" value="NOT_ANNOTATED_CDS"/>
    <property type="molecule type" value="Genomic_DNA"/>
</dbReference>
<dbReference type="InterPro" id="IPR050828">
    <property type="entry name" value="C-type_lectin/matrix_domain"/>
</dbReference>
<dbReference type="GO" id="GO:0003376">
    <property type="term" value="P:sphingosine-1-phosphate receptor signaling pathway"/>
    <property type="evidence" value="ECO:0007669"/>
    <property type="project" value="Ensembl"/>
</dbReference>
<dbReference type="eggNOG" id="KOG4297">
    <property type="taxonomic scope" value="Eukaryota"/>
</dbReference>
<dbReference type="GO" id="GO:0004888">
    <property type="term" value="F:transmembrane signaling receptor activity"/>
    <property type="evidence" value="ECO:0007669"/>
    <property type="project" value="Ensembl"/>
</dbReference>
<dbReference type="Gene3D" id="3.10.100.10">
    <property type="entry name" value="Mannose-Binding Protein A, subunit A"/>
    <property type="match status" value="1"/>
</dbReference>
<dbReference type="InterPro" id="IPR001304">
    <property type="entry name" value="C-type_lectin-like"/>
</dbReference>
<dbReference type="GeneTree" id="ENSGT00940000161987"/>
<reference evidence="10" key="1">
    <citation type="submission" date="2011-03" db="EMBL/GenBank/DDBJ databases">
        <title>Version 3 of the genome sequence of Otolemur garnettii (Bushbaby).</title>
        <authorList>
            <consortium name="The Broad Institute Genome Sequencing Platform"/>
            <person name="Di Palma F."/>
            <person name="Johnson J."/>
            <person name="Lander E.S."/>
            <person name="Lindblad-Toh K."/>
            <person name="Jaffe D.B."/>
            <person name="Gnerre S."/>
            <person name="MacCallum I."/>
            <person name="Przybylski D."/>
            <person name="Ribeiro F.J."/>
            <person name="Burton J.N."/>
            <person name="Walker B.J."/>
            <person name="Sharpe T."/>
            <person name="Hall G."/>
        </authorList>
    </citation>
    <scope>NUCLEOTIDE SEQUENCE [LARGE SCALE GENOMIC DNA]</scope>
</reference>
<keyword evidence="2 7" id="KW-0812">Transmembrane</keyword>
<accession>H0XDQ1</accession>
<evidence type="ECO:0000256" key="2">
    <source>
        <dbReference type="ARBA" id="ARBA00022692"/>
    </source>
</evidence>
<dbReference type="GO" id="GO:0140313">
    <property type="term" value="F:molecular sequestering activity"/>
    <property type="evidence" value="ECO:0007669"/>
    <property type="project" value="Ensembl"/>
</dbReference>
<dbReference type="GO" id="GO:0009897">
    <property type="term" value="C:external side of plasma membrane"/>
    <property type="evidence" value="ECO:0007669"/>
    <property type="project" value="Ensembl"/>
</dbReference>
<reference evidence="9" key="2">
    <citation type="submission" date="2025-08" db="UniProtKB">
        <authorList>
            <consortium name="Ensembl"/>
        </authorList>
    </citation>
    <scope>IDENTIFICATION</scope>
</reference>
<dbReference type="OMA" id="WFNFTGS"/>
<dbReference type="InterPro" id="IPR016186">
    <property type="entry name" value="C-type_lectin-like/link_sf"/>
</dbReference>
<evidence type="ECO:0000256" key="5">
    <source>
        <dbReference type="ARBA" id="ARBA00023136"/>
    </source>
</evidence>
<feature type="transmembrane region" description="Helical" evidence="7">
    <location>
        <begin position="40"/>
        <end position="62"/>
    </location>
</feature>
<organism evidence="9 10">
    <name type="scientific">Otolemur garnettii</name>
    <name type="common">Small-eared galago</name>
    <name type="synonym">Garnett's greater bushbaby</name>
    <dbReference type="NCBI Taxonomy" id="30611"/>
    <lineage>
        <taxon>Eukaryota</taxon>
        <taxon>Metazoa</taxon>
        <taxon>Chordata</taxon>
        <taxon>Craniata</taxon>
        <taxon>Vertebrata</taxon>
        <taxon>Euteleostomi</taxon>
        <taxon>Mammalia</taxon>
        <taxon>Eutheria</taxon>
        <taxon>Euarchontoglires</taxon>
        <taxon>Primates</taxon>
        <taxon>Strepsirrhini</taxon>
        <taxon>Lorisiformes</taxon>
        <taxon>Galagidae</taxon>
        <taxon>Otolemur</taxon>
    </lineage>
</organism>
<feature type="domain" description="C-type lectin" evidence="8">
    <location>
        <begin position="93"/>
        <end position="196"/>
    </location>
</feature>
<evidence type="ECO:0000259" key="8">
    <source>
        <dbReference type="PROSITE" id="PS50041"/>
    </source>
</evidence>
<evidence type="ECO:0000256" key="7">
    <source>
        <dbReference type="SAM" id="Phobius"/>
    </source>
</evidence>
<evidence type="ECO:0000256" key="1">
    <source>
        <dbReference type="ARBA" id="ARBA00004401"/>
    </source>
</evidence>
<evidence type="ECO:0000256" key="3">
    <source>
        <dbReference type="ARBA" id="ARBA00022734"/>
    </source>
</evidence>
<evidence type="ECO:0000313" key="10">
    <source>
        <dbReference type="Proteomes" id="UP000005225"/>
    </source>
</evidence>
<keyword evidence="4" id="KW-0735">Signal-anchor</keyword>